<organism evidence="1 2">
    <name type="scientific">Clytia hemisphaerica</name>
    <dbReference type="NCBI Taxonomy" id="252671"/>
    <lineage>
        <taxon>Eukaryota</taxon>
        <taxon>Metazoa</taxon>
        <taxon>Cnidaria</taxon>
        <taxon>Hydrozoa</taxon>
        <taxon>Hydroidolina</taxon>
        <taxon>Leptothecata</taxon>
        <taxon>Obeliida</taxon>
        <taxon>Clytiidae</taxon>
        <taxon>Clytia</taxon>
    </lineage>
</organism>
<keyword evidence="2" id="KW-1185">Reference proteome</keyword>
<dbReference type="EnsemblMetazoa" id="CLYHEMT012124.1">
    <property type="protein sequence ID" value="CLYHEMP012124.1"/>
    <property type="gene ID" value="CLYHEMG012124"/>
</dbReference>
<dbReference type="OrthoDB" id="5965064at2759"/>
<reference evidence="1" key="1">
    <citation type="submission" date="2021-01" db="UniProtKB">
        <authorList>
            <consortium name="EnsemblMetazoa"/>
        </authorList>
    </citation>
    <scope>IDENTIFICATION</scope>
</reference>
<accession>A0A7M5UM07</accession>
<protein>
    <submittedName>
        <fullName evidence="1">Uncharacterized protein</fullName>
    </submittedName>
</protein>
<evidence type="ECO:0000313" key="1">
    <source>
        <dbReference type="EnsemblMetazoa" id="CLYHEMP012124.1"/>
    </source>
</evidence>
<dbReference type="Proteomes" id="UP000594262">
    <property type="component" value="Unplaced"/>
</dbReference>
<dbReference type="AlphaFoldDB" id="A0A7M5UM07"/>
<proteinExistence type="predicted"/>
<name>A0A7M5UM07_9CNID</name>
<sequence length="111" mass="12816">MAGAFERKEWLSLAGNILAILQKLTQAVLYKARLQNRCAIPEKKIEAIWYLRALSLFNLLMWMNDLINLSEVNDMNLKTLLGQPSNLVSVLYDSLVVEYRLLMSMIFLEHS</sequence>
<evidence type="ECO:0000313" key="2">
    <source>
        <dbReference type="Proteomes" id="UP000594262"/>
    </source>
</evidence>